<gene>
    <name evidence="2" type="ORF">HGH92_01695</name>
</gene>
<dbReference type="RefSeq" id="WP_168869032.1">
    <property type="nucleotide sequence ID" value="NZ_JABAIA010000001.1"/>
</dbReference>
<organism evidence="2 3">
    <name type="scientific">Chitinophaga varians</name>
    <dbReference type="NCBI Taxonomy" id="2202339"/>
    <lineage>
        <taxon>Bacteria</taxon>
        <taxon>Pseudomonadati</taxon>
        <taxon>Bacteroidota</taxon>
        <taxon>Chitinophagia</taxon>
        <taxon>Chitinophagales</taxon>
        <taxon>Chitinophagaceae</taxon>
        <taxon>Chitinophaga</taxon>
    </lineage>
</organism>
<dbReference type="EMBL" id="JABAIA010000001">
    <property type="protein sequence ID" value="NLR63008.1"/>
    <property type="molecule type" value="Genomic_DNA"/>
</dbReference>
<dbReference type="AlphaFoldDB" id="A0A847RQ71"/>
<dbReference type="Proteomes" id="UP000570474">
    <property type="component" value="Unassembled WGS sequence"/>
</dbReference>
<protein>
    <recommendedName>
        <fullName evidence="1">DUF6268 domain-containing protein</fullName>
    </recommendedName>
</protein>
<proteinExistence type="predicted"/>
<feature type="domain" description="DUF6268" evidence="1">
    <location>
        <begin position="36"/>
        <end position="322"/>
    </location>
</feature>
<accession>A0A847RQ71</accession>
<reference evidence="2 3" key="1">
    <citation type="submission" date="2020-04" db="EMBL/GenBank/DDBJ databases">
        <authorList>
            <person name="Yin C."/>
        </authorList>
    </citation>
    <scope>NUCLEOTIDE SEQUENCE [LARGE SCALE GENOMIC DNA]</scope>
    <source>
        <strain evidence="2 3">Ae27</strain>
    </source>
</reference>
<name>A0A847RQ71_9BACT</name>
<dbReference type="Pfam" id="PF19783">
    <property type="entry name" value="DUF6268"/>
    <property type="match status" value="1"/>
</dbReference>
<evidence type="ECO:0000259" key="1">
    <source>
        <dbReference type="Pfam" id="PF19783"/>
    </source>
</evidence>
<keyword evidence="3" id="KW-1185">Reference proteome</keyword>
<sequence length="324" mass="36072">MVHLLSSIRTRLIKKPVFNKPAYWLLPGLLLLAGSARAQLGASSLTGPGIAINADYQPSSHYIRPEDSLKMPATTVQRRLTLGAGFTLSQKIDTSTGKVRIWNLGVMGSYTSFSNKDYENSVFPKELFGGEIALQHMRTLNPKWSLMGMVSVGLYTDLEKITYDDVFITGGVIFIRKINRKLNLGVGAALTNSFGTPMVLPALLVQWRTGDRFRVDINFPEKLSVSSSLSKYDDLALAFRFNGGAYDVENRKDGKRLMGYQEMSLGLENTLHLSKKIDFNLAGGTVLLRSVTFRDKKISDMFSTRPEHRLATNLYVSAGVRCRF</sequence>
<evidence type="ECO:0000313" key="3">
    <source>
        <dbReference type="Proteomes" id="UP000570474"/>
    </source>
</evidence>
<comment type="caution">
    <text evidence="2">The sequence shown here is derived from an EMBL/GenBank/DDBJ whole genome shotgun (WGS) entry which is preliminary data.</text>
</comment>
<dbReference type="InterPro" id="IPR046235">
    <property type="entry name" value="DUF6268"/>
</dbReference>
<evidence type="ECO:0000313" key="2">
    <source>
        <dbReference type="EMBL" id="NLR63008.1"/>
    </source>
</evidence>